<evidence type="ECO:0000313" key="8">
    <source>
        <dbReference type="Proteomes" id="UP000247150"/>
    </source>
</evidence>
<dbReference type="PANTHER" id="PTHR19372:SF7">
    <property type="entry name" value="SULFITE OXIDASE, MITOCHONDRIAL"/>
    <property type="match status" value="1"/>
</dbReference>
<comment type="cofactor">
    <cofactor evidence="1">
        <name>Mo-molybdopterin</name>
        <dbReference type="ChEBI" id="CHEBI:71302"/>
    </cofactor>
</comment>
<reference evidence="7 8" key="1">
    <citation type="submission" date="2018-05" db="EMBL/GenBank/DDBJ databases">
        <title>Freshwater and sediment microbial communities from various areas in North America, analyzing microbe dynamics in response to fracking.</title>
        <authorList>
            <person name="Lamendella R."/>
        </authorList>
    </citation>
    <scope>NUCLEOTIDE SEQUENCE [LARGE SCALE GENOMIC DNA]</scope>
    <source>
        <strain evidence="7 8">15_TX</strain>
    </source>
</reference>
<proteinExistence type="predicted"/>
<evidence type="ECO:0000259" key="5">
    <source>
        <dbReference type="Pfam" id="PF00174"/>
    </source>
</evidence>
<feature type="domain" description="Moybdenum cofactor oxidoreductase dimerisation" evidence="6">
    <location>
        <begin position="236"/>
        <end position="350"/>
    </location>
</feature>
<dbReference type="GO" id="GO:0008482">
    <property type="term" value="F:sulfite oxidase activity"/>
    <property type="evidence" value="ECO:0007669"/>
    <property type="project" value="TreeGrafter"/>
</dbReference>
<dbReference type="Pfam" id="PF03404">
    <property type="entry name" value="Mo-co_dimer"/>
    <property type="match status" value="1"/>
</dbReference>
<dbReference type="SUPFAM" id="SSF81296">
    <property type="entry name" value="E set domains"/>
    <property type="match status" value="1"/>
</dbReference>
<dbReference type="OrthoDB" id="9778777at2"/>
<dbReference type="PANTHER" id="PTHR19372">
    <property type="entry name" value="SULFITE REDUCTASE"/>
    <property type="match status" value="1"/>
</dbReference>
<organism evidence="7 8">
    <name type="scientific">Cytobacillus oceanisediminis</name>
    <dbReference type="NCBI Taxonomy" id="665099"/>
    <lineage>
        <taxon>Bacteria</taxon>
        <taxon>Bacillati</taxon>
        <taxon>Bacillota</taxon>
        <taxon>Bacilli</taxon>
        <taxon>Bacillales</taxon>
        <taxon>Bacillaceae</taxon>
        <taxon>Cytobacillus</taxon>
    </lineage>
</organism>
<dbReference type="RefSeq" id="WP_110066609.1">
    <property type="nucleotide sequence ID" value="NZ_QGTW01000012.1"/>
</dbReference>
<keyword evidence="2" id="KW-0500">Molybdenum</keyword>
<accession>A0A2V2ZNL0</accession>
<gene>
    <name evidence="7" type="ORF">DFO73_112200</name>
</gene>
<evidence type="ECO:0000256" key="4">
    <source>
        <dbReference type="ARBA" id="ARBA00023002"/>
    </source>
</evidence>
<evidence type="ECO:0000256" key="2">
    <source>
        <dbReference type="ARBA" id="ARBA00022505"/>
    </source>
</evidence>
<dbReference type="PRINTS" id="PR00407">
    <property type="entry name" value="EUMOPTERIN"/>
</dbReference>
<evidence type="ECO:0000256" key="3">
    <source>
        <dbReference type="ARBA" id="ARBA00022723"/>
    </source>
</evidence>
<dbReference type="Gene3D" id="2.60.40.650">
    <property type="match status" value="1"/>
</dbReference>
<dbReference type="SUPFAM" id="SSF56524">
    <property type="entry name" value="Oxidoreductase molybdopterin-binding domain"/>
    <property type="match status" value="1"/>
</dbReference>
<evidence type="ECO:0000256" key="1">
    <source>
        <dbReference type="ARBA" id="ARBA00001924"/>
    </source>
</evidence>
<dbReference type="Gene3D" id="3.90.420.10">
    <property type="entry name" value="Oxidoreductase, molybdopterin-binding domain"/>
    <property type="match status" value="1"/>
</dbReference>
<dbReference type="InterPro" id="IPR005066">
    <property type="entry name" value="MoCF_OxRdtse_dimer"/>
</dbReference>
<evidence type="ECO:0000259" key="6">
    <source>
        <dbReference type="Pfam" id="PF03404"/>
    </source>
</evidence>
<keyword evidence="3" id="KW-0479">Metal-binding</keyword>
<dbReference type="GO" id="GO:0006790">
    <property type="term" value="P:sulfur compound metabolic process"/>
    <property type="evidence" value="ECO:0007669"/>
    <property type="project" value="TreeGrafter"/>
</dbReference>
<dbReference type="InterPro" id="IPR014756">
    <property type="entry name" value="Ig_E-set"/>
</dbReference>
<protein>
    <submittedName>
        <fullName evidence="7">Molybdenum-dependent oxidoreductase-like protein</fullName>
    </submittedName>
</protein>
<dbReference type="EMBL" id="QGTW01000012">
    <property type="protein sequence ID" value="PWW25907.1"/>
    <property type="molecule type" value="Genomic_DNA"/>
</dbReference>
<dbReference type="Proteomes" id="UP000247150">
    <property type="component" value="Unassembled WGS sequence"/>
</dbReference>
<dbReference type="CDD" id="cd02110">
    <property type="entry name" value="SO_family_Moco_dimer"/>
    <property type="match status" value="1"/>
</dbReference>
<sequence>MKNDFVIPYLKTLSLDPENQESPIHFLDQWKTPKDYFYIRNHFAYPQLNLQPFFLTIEGNVKNPVRIPINELHHLPSKTIILPLECAGNNRAKFKPKVYGEQWEEGAVSQAKWKGVPLSELLNRAGLLDGSKEAVFVGMDFGRRKDLEATFYYGRSLPIEKALHEDTIVAYEYNGKPIPYKHGFPFRLIVPQWYAMASVKWLQNIFIIKHEFNGPFQKKDYVYYPYKDSDKDKRPVTTINVNSTIQQPMNYSIIEEGPQMIKGIAWSGTGTIKKVEISFDYGITWRKATLKWKKSEKYAWVKWKFEWQAVKGEHTILVRAHDTEGHIQPLRPFWNRKGYGYNAVQKANIKVQ</sequence>
<dbReference type="Pfam" id="PF00174">
    <property type="entry name" value="Oxidored_molyb"/>
    <property type="match status" value="1"/>
</dbReference>
<dbReference type="AlphaFoldDB" id="A0A2V2ZNL0"/>
<feature type="domain" description="Oxidoreductase molybdopterin-binding" evidence="5">
    <location>
        <begin position="42"/>
        <end position="214"/>
    </location>
</feature>
<dbReference type="GO" id="GO:0043546">
    <property type="term" value="F:molybdopterin cofactor binding"/>
    <property type="evidence" value="ECO:0007669"/>
    <property type="project" value="TreeGrafter"/>
</dbReference>
<evidence type="ECO:0000313" key="7">
    <source>
        <dbReference type="EMBL" id="PWW25907.1"/>
    </source>
</evidence>
<keyword evidence="4" id="KW-0560">Oxidoreductase</keyword>
<dbReference type="GO" id="GO:0020037">
    <property type="term" value="F:heme binding"/>
    <property type="evidence" value="ECO:0007669"/>
    <property type="project" value="TreeGrafter"/>
</dbReference>
<comment type="caution">
    <text evidence="7">The sequence shown here is derived from an EMBL/GenBank/DDBJ whole genome shotgun (WGS) entry which is preliminary data.</text>
</comment>
<dbReference type="GO" id="GO:0030151">
    <property type="term" value="F:molybdenum ion binding"/>
    <property type="evidence" value="ECO:0007669"/>
    <property type="project" value="InterPro"/>
</dbReference>
<dbReference type="InterPro" id="IPR000572">
    <property type="entry name" value="OxRdtase_Mopterin-bd_dom"/>
</dbReference>
<dbReference type="InterPro" id="IPR036374">
    <property type="entry name" value="OxRdtase_Mopterin-bd_sf"/>
</dbReference>
<name>A0A2V2ZNL0_9BACI</name>
<dbReference type="InterPro" id="IPR008335">
    <property type="entry name" value="Mopterin_OxRdtase_euk"/>
</dbReference>